<dbReference type="Gene3D" id="2.60.40.420">
    <property type="entry name" value="Cupredoxins - blue copper proteins"/>
    <property type="match status" value="1"/>
</dbReference>
<dbReference type="EMBL" id="CZPZ01000003">
    <property type="protein sequence ID" value="CUS32682.1"/>
    <property type="molecule type" value="Genomic_DNA"/>
</dbReference>
<proteinExistence type="predicted"/>
<keyword evidence="1" id="KW-0732">Signal</keyword>
<accession>A0A0S4L7D5</accession>
<dbReference type="InterPro" id="IPR051200">
    <property type="entry name" value="Host-pathogen_enzymatic-act"/>
</dbReference>
<dbReference type="OrthoDB" id="9757546at2"/>
<evidence type="ECO:0000256" key="1">
    <source>
        <dbReference type="SAM" id="SignalP"/>
    </source>
</evidence>
<dbReference type="InterPro" id="IPR015943">
    <property type="entry name" value="WD40/YVTN_repeat-like_dom_sf"/>
</dbReference>
<evidence type="ECO:0000313" key="2">
    <source>
        <dbReference type="EMBL" id="CUS32682.1"/>
    </source>
</evidence>
<feature type="chain" id="PRO_5006623749" evidence="1">
    <location>
        <begin position="24"/>
        <end position="663"/>
    </location>
</feature>
<dbReference type="PANTHER" id="PTHR47197">
    <property type="entry name" value="PROTEIN NIRF"/>
    <property type="match status" value="1"/>
</dbReference>
<organism evidence="2 3">
    <name type="scientific">Candidatus Nitrospira nitrificans</name>
    <dbReference type="NCBI Taxonomy" id="1742973"/>
    <lineage>
        <taxon>Bacteria</taxon>
        <taxon>Pseudomonadati</taxon>
        <taxon>Nitrospirota</taxon>
        <taxon>Nitrospiria</taxon>
        <taxon>Nitrospirales</taxon>
        <taxon>Nitrospiraceae</taxon>
        <taxon>Nitrospira</taxon>
    </lineage>
</organism>
<dbReference type="SUPFAM" id="SSF50974">
    <property type="entry name" value="Nitrous oxide reductase, N-terminal domain"/>
    <property type="match status" value="1"/>
</dbReference>
<feature type="signal peptide" evidence="1">
    <location>
        <begin position="1"/>
        <end position="23"/>
    </location>
</feature>
<dbReference type="RefSeq" id="WP_090894553.1">
    <property type="nucleotide sequence ID" value="NZ_CZPZ01000003.1"/>
</dbReference>
<protein>
    <submittedName>
        <fullName evidence="2">Cupredoxin containing protein with WD40/YVTN repeat-like-containing domain</fullName>
    </submittedName>
</protein>
<dbReference type="SUPFAM" id="SSF49503">
    <property type="entry name" value="Cupredoxins"/>
    <property type="match status" value="1"/>
</dbReference>
<dbReference type="InterPro" id="IPR008972">
    <property type="entry name" value="Cupredoxin"/>
</dbReference>
<dbReference type="PANTHER" id="PTHR47197:SF3">
    <property type="entry name" value="DIHYDRO-HEME D1 DEHYDROGENASE"/>
    <property type="match status" value="1"/>
</dbReference>
<dbReference type="InterPro" id="IPR011045">
    <property type="entry name" value="N2O_reductase_N"/>
</dbReference>
<dbReference type="AlphaFoldDB" id="A0A0S4L7D5"/>
<name>A0A0S4L7D5_9BACT</name>
<reference evidence="3" key="1">
    <citation type="submission" date="2015-10" db="EMBL/GenBank/DDBJ databases">
        <authorList>
            <person name="Luecker S."/>
            <person name="Luecker S."/>
        </authorList>
    </citation>
    <scope>NUCLEOTIDE SEQUENCE [LARGE SCALE GENOMIC DNA]</scope>
</reference>
<dbReference type="Gene3D" id="2.130.10.10">
    <property type="entry name" value="YVTN repeat-like/Quinoprotein amine dehydrogenase"/>
    <property type="match status" value="1"/>
</dbReference>
<gene>
    <name evidence="2" type="ORF">COMA2_110037</name>
</gene>
<dbReference type="Proteomes" id="UP000198736">
    <property type="component" value="Unassembled WGS sequence"/>
</dbReference>
<dbReference type="STRING" id="1742973.COMA2_110037"/>
<keyword evidence="3" id="KW-1185">Reference proteome</keyword>
<sequence>MKMSRVLPLAAGLLLGASQLAVAANQTFVVNDTPGHWFDAGSAWDLGGTRSLVVVTPGDTVFFTQTQGPKAVESRHTVTSLIWPAGSQASEQIDQDSANMLDHQVTLQTPGLHVFVCKLHPYMLGAAIVDDPNTPGLDLGENLVLLGGPGGTVPFPTVVGGAPTDIALRVLRAFFIVTNPGNWKDYTKVGTPYEPKYPEVPVKLGSLSIANLNTAMQAYFVTTKHIDGGVIEKQDKPKKNGIGEVWVDTAYELTAGKPEQFPGTMTVVSATGWGVKRKIALPEQKMNNGHNFWTSHDQKEIYQTEWHGNSLYVINRRNGTLMQEIDLVNGPEVNDPKFNGKKCYDPAHVMTRVDTQQVHAGCNGDDTVVELNRDPATGLLSINRFIPMSMVAGSKQTQPHAHWMGFDGKSMITPNSNTGDSTLYDFNNNVILDQEPSGVLPIATGMMPDSSKNYVSNYLGHTISVMCGQYPKPAGSCVPGQKIKDISLLLNGNYHPVTGDITGPIGGFSVQTPVSPDGKFVIQGNTLTGTITIIDTATDTLVKMVPCDPGCHGVNFGAKKGGGYYAYVTSKFANRLIVLDYDPNNDGNVNDAVIAGTVVLANDNVPKDDQIIGNKGFGAQGVQPVPNVYNGWVQELPVGYKAQLTRKQRNPIGPLPGRNPHDE</sequence>
<evidence type="ECO:0000313" key="3">
    <source>
        <dbReference type="Proteomes" id="UP000198736"/>
    </source>
</evidence>